<dbReference type="AlphaFoldDB" id="A0A8S8XEW5"/>
<keyword evidence="1" id="KW-0732">Signal</keyword>
<organism evidence="2 3">
    <name type="scientific">Roseiterribacter gracilis</name>
    <dbReference type="NCBI Taxonomy" id="2812848"/>
    <lineage>
        <taxon>Bacteria</taxon>
        <taxon>Pseudomonadati</taxon>
        <taxon>Pseudomonadota</taxon>
        <taxon>Alphaproteobacteria</taxon>
        <taxon>Rhodospirillales</taxon>
        <taxon>Roseiterribacteraceae</taxon>
        <taxon>Roseiterribacter</taxon>
    </lineage>
</organism>
<proteinExistence type="predicted"/>
<dbReference type="EMBL" id="BOPV01000001">
    <property type="protein sequence ID" value="GIL39620.1"/>
    <property type="molecule type" value="Genomic_DNA"/>
</dbReference>
<feature type="chain" id="PRO_5035906773" evidence="1">
    <location>
        <begin position="17"/>
        <end position="57"/>
    </location>
</feature>
<dbReference type="Proteomes" id="UP000681075">
    <property type="component" value="Unassembled WGS sequence"/>
</dbReference>
<evidence type="ECO:0000313" key="3">
    <source>
        <dbReference type="Proteomes" id="UP000681075"/>
    </source>
</evidence>
<evidence type="ECO:0000313" key="2">
    <source>
        <dbReference type="EMBL" id="GIL39620.1"/>
    </source>
</evidence>
<sequence>MLALTLVMAGTGCAVADTSSADKMTMTAPAASAVRTEYPSQPGPYTVIYREWSDLAG</sequence>
<evidence type="ECO:0000256" key="1">
    <source>
        <dbReference type="SAM" id="SignalP"/>
    </source>
</evidence>
<name>A0A8S8XEW5_9PROT</name>
<accession>A0A8S8XEW5</accession>
<protein>
    <submittedName>
        <fullName evidence="2">Uncharacterized protein</fullName>
    </submittedName>
</protein>
<reference evidence="2" key="1">
    <citation type="submission" date="2021-02" db="EMBL/GenBank/DDBJ databases">
        <title>Genome sequence of Rhodospirillales sp. strain TMPK1 isolated from soil.</title>
        <authorList>
            <person name="Nakai R."/>
            <person name="Kusada H."/>
            <person name="Tamaki H."/>
        </authorList>
    </citation>
    <scope>NUCLEOTIDE SEQUENCE</scope>
    <source>
        <strain evidence="2">TMPK1</strain>
    </source>
</reference>
<gene>
    <name evidence="2" type="ORF">TMPK1_18570</name>
</gene>
<feature type="signal peptide" evidence="1">
    <location>
        <begin position="1"/>
        <end position="16"/>
    </location>
</feature>
<keyword evidence="3" id="KW-1185">Reference proteome</keyword>
<comment type="caution">
    <text evidence="2">The sequence shown here is derived from an EMBL/GenBank/DDBJ whole genome shotgun (WGS) entry which is preliminary data.</text>
</comment>